<dbReference type="AlphaFoldDB" id="A0A151CJ45"/>
<gene>
    <name evidence="1" type="ORF">AS592_10515</name>
</gene>
<accession>A0A151CJ45</accession>
<evidence type="ECO:0000313" key="2">
    <source>
        <dbReference type="Proteomes" id="UP000075359"/>
    </source>
</evidence>
<proteinExistence type="predicted"/>
<reference evidence="1 2" key="1">
    <citation type="submission" date="2015-11" db="EMBL/GenBank/DDBJ databases">
        <title>Draft genome of Sulfurovum riftiae 1812E, a member of the Epsilonproteobacteria isolated from the tube of the deep-sea hydrothermal vent tubewom Riftia pachyptila.</title>
        <authorList>
            <person name="Vetriani C."/>
            <person name="Giovannelli D."/>
        </authorList>
    </citation>
    <scope>NUCLEOTIDE SEQUENCE [LARGE SCALE GENOMIC DNA]</scope>
    <source>
        <strain evidence="1 2">1812E</strain>
    </source>
</reference>
<dbReference type="Proteomes" id="UP000075359">
    <property type="component" value="Unassembled WGS sequence"/>
</dbReference>
<evidence type="ECO:0000313" key="1">
    <source>
        <dbReference type="EMBL" id="KYJ87531.1"/>
    </source>
</evidence>
<dbReference type="RefSeq" id="WP_067328441.1">
    <property type="nucleotide sequence ID" value="NZ_LNKT01000001.1"/>
</dbReference>
<keyword evidence="2" id="KW-1185">Reference proteome</keyword>
<name>A0A151CJ45_9BACT</name>
<organism evidence="1 2">
    <name type="scientific">Sulfurovum riftiae</name>
    <dbReference type="NCBI Taxonomy" id="1630136"/>
    <lineage>
        <taxon>Bacteria</taxon>
        <taxon>Pseudomonadati</taxon>
        <taxon>Campylobacterota</taxon>
        <taxon>Epsilonproteobacteria</taxon>
        <taxon>Campylobacterales</taxon>
        <taxon>Sulfurovaceae</taxon>
        <taxon>Sulfurovum</taxon>
    </lineage>
</organism>
<comment type="caution">
    <text evidence="1">The sequence shown here is derived from an EMBL/GenBank/DDBJ whole genome shotgun (WGS) entry which is preliminary data.</text>
</comment>
<sequence>MSSTVYAVMELSGNFAHTLEEFDNIDEAAEFMLDKATEDAQEAFTVHKTEVPAYEWEEALENALSYYNIEEWKVAS</sequence>
<dbReference type="STRING" id="1630136.AS592_10515"/>
<protein>
    <submittedName>
        <fullName evidence="1">Uncharacterized protein</fullName>
    </submittedName>
</protein>
<dbReference type="EMBL" id="LNKT01000001">
    <property type="protein sequence ID" value="KYJ87531.1"/>
    <property type="molecule type" value="Genomic_DNA"/>
</dbReference>